<evidence type="ECO:0000313" key="3">
    <source>
        <dbReference type="EMBL" id="AEG91860.1"/>
    </source>
</evidence>
<dbReference type="InterPro" id="IPR012347">
    <property type="entry name" value="Ferritin-like"/>
</dbReference>
<dbReference type="KEGG" id="rta:Rta_07790"/>
<sequence>MAADERDSNRDPITDEPGAHPVGTGVGATGGAVAGAAAGALGGPLGMAVGGVVGAVVGGLAGKAAAEAINPTAEEAYWRDNYDREPYYEQGRSFDDYGPAYRHGLTARTQYDSWDTAEPRLASDWDSARGGSSLSWPQAQPASRAAWNRVDTTMRSGSSGFSDVTGSGGVSAANSDGVTTDSSLDMGRDRSTGVPGSTGAGMGSGTGVGGVAAAVGAGQTAGNNSGDTADVIDTLQNLVECCKDGEYGFQSCAEQTQRQDLKSLFLQRADDCRKGAQQLNEQIRSLGGSAEDGGSTLGAIHRGWVSVKSTLTTYDDKAVLEEAERGEDNALARYRKALQKPLPAHIKQVVEHQMQGVQRNHDQIKMLRDQERMKS</sequence>
<feature type="region of interest" description="Disordered" evidence="1">
    <location>
        <begin position="1"/>
        <end position="26"/>
    </location>
</feature>
<dbReference type="NCBIfam" id="TIGR02284">
    <property type="entry name" value="PA2169 family four-helix-bundle protein"/>
    <property type="match status" value="1"/>
</dbReference>
<evidence type="ECO:0000256" key="1">
    <source>
        <dbReference type="SAM" id="MobiDB-lite"/>
    </source>
</evidence>
<dbReference type="InterPro" id="IPR011971">
    <property type="entry name" value="CHP02284"/>
</dbReference>
<dbReference type="CDD" id="cd00657">
    <property type="entry name" value="Ferritin_like"/>
    <property type="match status" value="1"/>
</dbReference>
<dbReference type="eggNOG" id="COG3861">
    <property type="taxonomic scope" value="Bacteria"/>
</dbReference>
<dbReference type="Proteomes" id="UP000008385">
    <property type="component" value="Chromosome"/>
</dbReference>
<dbReference type="Pfam" id="PF09537">
    <property type="entry name" value="DUF2383"/>
    <property type="match status" value="1"/>
</dbReference>
<name>F5XXQ7_RAMTT</name>
<dbReference type="InterPro" id="IPR009078">
    <property type="entry name" value="Ferritin-like_SF"/>
</dbReference>
<organism evidence="3 4">
    <name type="scientific">Ramlibacter tataouinensis (strain ATCC BAA-407 / DSM 14655 / LMG 21543 / TTB310)</name>
    <dbReference type="NCBI Taxonomy" id="365046"/>
    <lineage>
        <taxon>Bacteria</taxon>
        <taxon>Pseudomonadati</taxon>
        <taxon>Pseudomonadota</taxon>
        <taxon>Betaproteobacteria</taxon>
        <taxon>Burkholderiales</taxon>
        <taxon>Comamonadaceae</taxon>
        <taxon>Ramlibacter</taxon>
    </lineage>
</organism>
<dbReference type="Gene3D" id="1.20.1260.10">
    <property type="match status" value="1"/>
</dbReference>
<dbReference type="AlphaFoldDB" id="F5XXQ7"/>
<evidence type="ECO:0000259" key="2">
    <source>
        <dbReference type="Pfam" id="PF09537"/>
    </source>
</evidence>
<feature type="domain" description="DUF2383" evidence="2">
    <location>
        <begin position="230"/>
        <end position="340"/>
    </location>
</feature>
<reference evidence="4" key="1">
    <citation type="submission" date="2006-01" db="EMBL/GenBank/DDBJ databases">
        <title>Genome of the cyst-dividing bacterium Ramlibacter tataouinensis.</title>
        <authorList>
            <person name="Barakat M."/>
            <person name="Ortet P."/>
            <person name="De Luca G."/>
            <person name="Jourlin-Castelli C."/>
            <person name="Ansaldi M."/>
            <person name="Py B."/>
            <person name="Fichant G."/>
            <person name="Coutinho P."/>
            <person name="Voulhoux R."/>
            <person name="Bastien O."/>
            <person name="Roy S."/>
            <person name="Marechal E."/>
            <person name="Henrissat B."/>
            <person name="Quentin Y."/>
            <person name="Noirot P."/>
            <person name="Filloux A."/>
            <person name="Mejean V."/>
            <person name="DuBow M."/>
            <person name="Barras F."/>
            <person name="Heulin T."/>
        </authorList>
    </citation>
    <scope>NUCLEOTIDE SEQUENCE [LARGE SCALE GENOMIC DNA]</scope>
    <source>
        <strain evidence="4">ATCC BAA-407 / DSM 14655 / LMG 21543 / TTB310</strain>
    </source>
</reference>
<feature type="region of interest" description="Disordered" evidence="1">
    <location>
        <begin position="158"/>
        <end position="201"/>
    </location>
</feature>
<reference evidence="3 4" key="2">
    <citation type="journal article" date="2011" name="PLoS ONE">
        <title>The Cyst-Dividing Bacterium Ramlibacter tataouinensis TTB310 Genome Reveals a Well-Stocked Toolbox for Adaptation to a Desert Environment.</title>
        <authorList>
            <person name="De Luca G."/>
            <person name="Barakat M."/>
            <person name="Ortet P."/>
            <person name="Fochesato S."/>
            <person name="Jourlin-Castelli C."/>
            <person name="Ansaldi M."/>
            <person name="Py B."/>
            <person name="Fichant G."/>
            <person name="Coutinho P.M."/>
            <person name="Voulhoux R."/>
            <person name="Bastien O."/>
            <person name="Marechal E."/>
            <person name="Henrissat B."/>
            <person name="Quentin Y."/>
            <person name="Noirot P."/>
            <person name="Filloux A."/>
            <person name="Mejean V."/>
            <person name="Dubow M.S."/>
            <person name="Barras F."/>
            <person name="Barbe V."/>
            <person name="Weissenbach J."/>
            <person name="Mihalcescu I."/>
            <person name="Vermeglio A."/>
            <person name="Achouak W."/>
            <person name="Heulin T."/>
        </authorList>
    </citation>
    <scope>NUCLEOTIDE SEQUENCE [LARGE SCALE GENOMIC DNA]</scope>
    <source>
        <strain evidence="4">ATCC BAA-407 / DSM 14655 / LMG 21543 / TTB310</strain>
    </source>
</reference>
<gene>
    <name evidence="3" type="ordered locus">Rta_07790</name>
</gene>
<dbReference type="OrthoDB" id="282393at2"/>
<dbReference type="EMBL" id="CP000245">
    <property type="protein sequence ID" value="AEG91860.1"/>
    <property type="molecule type" value="Genomic_DNA"/>
</dbReference>
<dbReference type="RefSeq" id="WP_013900093.1">
    <property type="nucleotide sequence ID" value="NC_015677.1"/>
</dbReference>
<dbReference type="SUPFAM" id="SSF47240">
    <property type="entry name" value="Ferritin-like"/>
    <property type="match status" value="1"/>
</dbReference>
<dbReference type="eggNOG" id="COG1633">
    <property type="taxonomic scope" value="Bacteria"/>
</dbReference>
<protein>
    <recommendedName>
        <fullName evidence="2">DUF2383 domain-containing protein</fullName>
    </recommendedName>
</protein>
<dbReference type="InterPro" id="IPR019052">
    <property type="entry name" value="DUF2383"/>
</dbReference>
<feature type="compositionally biased region" description="Polar residues" evidence="1">
    <location>
        <begin position="172"/>
        <end position="183"/>
    </location>
</feature>
<evidence type="ECO:0000313" key="4">
    <source>
        <dbReference type="Proteomes" id="UP000008385"/>
    </source>
</evidence>
<keyword evidence="4" id="KW-1185">Reference proteome</keyword>
<dbReference type="HOGENOM" id="CLU_881731_0_0_4"/>
<dbReference type="PATRIC" id="fig|365046.3.peg.799"/>
<accession>F5XXQ7</accession>
<proteinExistence type="predicted"/>
<feature type="compositionally biased region" description="Basic and acidic residues" evidence="1">
    <location>
        <begin position="1"/>
        <end position="13"/>
    </location>
</feature>
<dbReference type="STRING" id="365046.Rta_07790"/>